<feature type="region of interest" description="Disordered" evidence="1">
    <location>
        <begin position="489"/>
        <end position="524"/>
    </location>
</feature>
<feature type="compositionally biased region" description="Polar residues" evidence="1">
    <location>
        <begin position="39"/>
        <end position="58"/>
    </location>
</feature>
<feature type="region of interest" description="Disordered" evidence="1">
    <location>
        <begin position="553"/>
        <end position="642"/>
    </location>
</feature>
<reference evidence="2 3" key="1">
    <citation type="submission" date="2014-04" db="EMBL/GenBank/DDBJ databases">
        <authorList>
            <consortium name="DOE Joint Genome Institute"/>
            <person name="Kuo A."/>
            <person name="Martino E."/>
            <person name="Perotto S."/>
            <person name="Kohler A."/>
            <person name="Nagy L.G."/>
            <person name="Floudas D."/>
            <person name="Copeland A."/>
            <person name="Barry K.W."/>
            <person name="Cichocki N."/>
            <person name="Veneault-Fourrey C."/>
            <person name="LaButti K."/>
            <person name="Lindquist E.A."/>
            <person name="Lipzen A."/>
            <person name="Lundell T."/>
            <person name="Morin E."/>
            <person name="Murat C."/>
            <person name="Sun H."/>
            <person name="Tunlid A."/>
            <person name="Henrissat B."/>
            <person name="Grigoriev I.V."/>
            <person name="Hibbett D.S."/>
            <person name="Martin F."/>
            <person name="Nordberg H.P."/>
            <person name="Cantor M.N."/>
            <person name="Hua S.X."/>
        </authorList>
    </citation>
    <scope>NUCLEOTIDE SEQUENCE [LARGE SCALE GENOMIC DNA]</scope>
    <source>
        <strain evidence="2 3">Zn</strain>
    </source>
</reference>
<gene>
    <name evidence="2" type="ORF">OIDMADRAFT_176205</name>
</gene>
<evidence type="ECO:0000313" key="2">
    <source>
        <dbReference type="EMBL" id="KIN06102.1"/>
    </source>
</evidence>
<feature type="compositionally biased region" description="Basic and acidic residues" evidence="1">
    <location>
        <begin position="240"/>
        <end position="250"/>
    </location>
</feature>
<feature type="region of interest" description="Disordered" evidence="1">
    <location>
        <begin position="203"/>
        <end position="396"/>
    </location>
</feature>
<keyword evidence="3" id="KW-1185">Reference proteome</keyword>
<feature type="compositionally biased region" description="Polar residues" evidence="1">
    <location>
        <begin position="335"/>
        <end position="359"/>
    </location>
</feature>
<dbReference type="AlphaFoldDB" id="A0A0C3HV68"/>
<sequence length="658" mass="71013">MSPRRSSRLRDRSATPAKSVGYTPKHLESLVEHEETPTHGAQSNLDSILSSPAPQTPVTAGDIKPSLEEMHPSRAHKSTTEAPDSGLRLGFADINPKPGQPSGLSQETPTKPGISSPAFDFRFARPGPQLGPGAQRMMDELREEALRIKAKLAAEREEKRRVEADSGSMAGRKIAQPKGKVNRFSNVHMAAFKKMDSIEGHASSFRAQSGRLTPAKNTLKRTQSKANLDEKEETIVAPPSEKKLHAERLENTAPAKRARKHISDDTSSARPVSQDGGSTIKMVPSTPTTTRTQSNVPSSITTPSQASLARSVNAKPVNHVPASSRFPSKPPLVSTPRSMTKSATTHNLNNRPRSASKNFLRSPGRLDRVRSILRYPSSSRKAPAPPSSIPMLSKSASKAELNRPLSSIPTTPVALARTKSVKHVNFTPDAVSPHAAMIANSPSPLKSCIPRSTSKLNLSSKARASGETPTEEVLYPSLAGHPALAKFPSEVGYPSLGTPRPLPEPPRQAKTEPRPTPSVPGTFHFRSERTMNFSTPPKGFGSSPGQVSVRQVRPSIFPSNIPGSFPEGNKENAAPLPSIPHGMPNKKRHRADSDDEGENDDERSPKKQKAVAEGPMLAAPRVMAPMPSPRLKSLSPTKKKSVLTLSRLNMLARPKVRK</sequence>
<feature type="compositionally biased region" description="Polar residues" evidence="1">
    <location>
        <begin position="265"/>
        <end position="277"/>
    </location>
</feature>
<dbReference type="Proteomes" id="UP000054321">
    <property type="component" value="Unassembled WGS sequence"/>
</dbReference>
<evidence type="ECO:0000256" key="1">
    <source>
        <dbReference type="SAM" id="MobiDB-lite"/>
    </source>
</evidence>
<dbReference type="EMBL" id="KN832871">
    <property type="protein sequence ID" value="KIN06102.1"/>
    <property type="molecule type" value="Genomic_DNA"/>
</dbReference>
<dbReference type="STRING" id="913774.A0A0C3HV68"/>
<feature type="compositionally biased region" description="Basic and acidic residues" evidence="1">
    <location>
        <begin position="25"/>
        <end position="37"/>
    </location>
</feature>
<feature type="region of interest" description="Disordered" evidence="1">
    <location>
        <begin position="529"/>
        <end position="548"/>
    </location>
</feature>
<organism evidence="2 3">
    <name type="scientific">Oidiodendron maius (strain Zn)</name>
    <dbReference type="NCBI Taxonomy" id="913774"/>
    <lineage>
        <taxon>Eukaryota</taxon>
        <taxon>Fungi</taxon>
        <taxon>Dikarya</taxon>
        <taxon>Ascomycota</taxon>
        <taxon>Pezizomycotina</taxon>
        <taxon>Leotiomycetes</taxon>
        <taxon>Leotiomycetes incertae sedis</taxon>
        <taxon>Myxotrichaceae</taxon>
        <taxon>Oidiodendron</taxon>
    </lineage>
</organism>
<protein>
    <recommendedName>
        <fullName evidence="4">Erythromycin esterase</fullName>
    </recommendedName>
</protein>
<evidence type="ECO:0000313" key="3">
    <source>
        <dbReference type="Proteomes" id="UP000054321"/>
    </source>
</evidence>
<feature type="region of interest" description="Disordered" evidence="1">
    <location>
        <begin position="155"/>
        <end position="181"/>
    </location>
</feature>
<feature type="compositionally biased region" description="Polar residues" evidence="1">
    <location>
        <begin position="285"/>
        <end position="310"/>
    </location>
</feature>
<dbReference type="HOGENOM" id="CLU_015328_0_0_1"/>
<feature type="region of interest" description="Disordered" evidence="1">
    <location>
        <begin position="1"/>
        <end position="134"/>
    </location>
</feature>
<reference evidence="3" key="2">
    <citation type="submission" date="2015-01" db="EMBL/GenBank/DDBJ databases">
        <title>Evolutionary Origins and Diversification of the Mycorrhizal Mutualists.</title>
        <authorList>
            <consortium name="DOE Joint Genome Institute"/>
            <consortium name="Mycorrhizal Genomics Consortium"/>
            <person name="Kohler A."/>
            <person name="Kuo A."/>
            <person name="Nagy L.G."/>
            <person name="Floudas D."/>
            <person name="Copeland A."/>
            <person name="Barry K.W."/>
            <person name="Cichocki N."/>
            <person name="Veneault-Fourrey C."/>
            <person name="LaButti K."/>
            <person name="Lindquist E.A."/>
            <person name="Lipzen A."/>
            <person name="Lundell T."/>
            <person name="Morin E."/>
            <person name="Murat C."/>
            <person name="Riley R."/>
            <person name="Ohm R."/>
            <person name="Sun H."/>
            <person name="Tunlid A."/>
            <person name="Henrissat B."/>
            <person name="Grigoriev I.V."/>
            <person name="Hibbett D.S."/>
            <person name="Martin F."/>
        </authorList>
    </citation>
    <scope>NUCLEOTIDE SEQUENCE [LARGE SCALE GENOMIC DNA]</scope>
    <source>
        <strain evidence="3">Zn</strain>
    </source>
</reference>
<dbReference type="OrthoDB" id="5204833at2759"/>
<dbReference type="InParanoid" id="A0A0C3HV68"/>
<name>A0A0C3HV68_OIDMZ</name>
<feature type="compositionally biased region" description="Basic and acidic residues" evidence="1">
    <location>
        <begin position="155"/>
        <end position="164"/>
    </location>
</feature>
<accession>A0A0C3HV68</accession>
<evidence type="ECO:0008006" key="4">
    <source>
        <dbReference type="Google" id="ProtNLM"/>
    </source>
</evidence>
<proteinExistence type="predicted"/>